<evidence type="ECO:0000256" key="5">
    <source>
        <dbReference type="ARBA" id="ARBA00022679"/>
    </source>
</evidence>
<evidence type="ECO:0000313" key="12">
    <source>
        <dbReference type="Proteomes" id="UP000175744"/>
    </source>
</evidence>
<dbReference type="GO" id="GO:0016832">
    <property type="term" value="F:aldehyde-lyase activity"/>
    <property type="evidence" value="ECO:0007669"/>
    <property type="project" value="InterPro"/>
</dbReference>
<evidence type="ECO:0000256" key="1">
    <source>
        <dbReference type="ARBA" id="ARBA00004496"/>
    </source>
</evidence>
<comment type="catalytic activity">
    <reaction evidence="8 9">
        <text>D-sedoheptulose 7-phosphate + D-glyceraldehyde 3-phosphate = D-erythrose 4-phosphate + beta-D-fructose 6-phosphate</text>
        <dbReference type="Rhea" id="RHEA:17053"/>
        <dbReference type="ChEBI" id="CHEBI:16897"/>
        <dbReference type="ChEBI" id="CHEBI:57483"/>
        <dbReference type="ChEBI" id="CHEBI:57634"/>
        <dbReference type="ChEBI" id="CHEBI:59776"/>
        <dbReference type="EC" id="2.2.1.2"/>
    </reaction>
</comment>
<evidence type="ECO:0000313" key="11">
    <source>
        <dbReference type="EMBL" id="OFI05518.1"/>
    </source>
</evidence>
<keyword evidence="5 9" id="KW-0808">Transferase</keyword>
<dbReference type="STRING" id="1121290.CLAOCE_16760"/>
<sequence>MKIFIDTANIEEIKEIAQWGILDGVTTNPSLIAKEGKDLRQTINGICALVNGPVNAEVISLKCNDMINEARELSKIHENVVIKIPMCEEGLKATSILSKEGIKTNITLIFSLQQAILASKAGANYVSPFLGRIDDIGGSGIELIKDIYEVFTKYSISTEIIAASIRNTTHIAECAKIGVDIATIPYKVLMQMLKHPLTDIGIKKFLDDYNKSIQNNTIPSNAQNNIQNNTIPSNAQNNIQNNTIPSNAQNNIQNNAIPSNAQNNMQNNTVPSNTQNNMQGNNTLSNVQNNIPNNNISNNTNLNSNL</sequence>
<evidence type="ECO:0000256" key="7">
    <source>
        <dbReference type="ARBA" id="ARBA00023270"/>
    </source>
</evidence>
<dbReference type="CDD" id="cd00956">
    <property type="entry name" value="Transaldolase_FSA"/>
    <property type="match status" value="1"/>
</dbReference>
<proteinExistence type="inferred from homology"/>
<comment type="similarity">
    <text evidence="3 9">Belongs to the transaldolase family. Type 3B subfamily.</text>
</comment>
<dbReference type="PANTHER" id="PTHR10683">
    <property type="entry name" value="TRANSALDOLASE"/>
    <property type="match status" value="1"/>
</dbReference>
<dbReference type="AlphaFoldDB" id="A0A1E8EXK3"/>
<dbReference type="InterPro" id="IPR001585">
    <property type="entry name" value="TAL/FSA"/>
</dbReference>
<feature type="region of interest" description="Disordered" evidence="10">
    <location>
        <begin position="258"/>
        <end position="306"/>
    </location>
</feature>
<dbReference type="PROSITE" id="PS01054">
    <property type="entry name" value="TRANSALDOLASE_1"/>
    <property type="match status" value="1"/>
</dbReference>
<evidence type="ECO:0000256" key="9">
    <source>
        <dbReference type="HAMAP-Rule" id="MF_00494"/>
    </source>
</evidence>
<dbReference type="NCBIfam" id="TIGR00875">
    <property type="entry name" value="fsa_talC_mipB"/>
    <property type="match status" value="1"/>
</dbReference>
<dbReference type="Proteomes" id="UP000175744">
    <property type="component" value="Unassembled WGS sequence"/>
</dbReference>
<keyword evidence="4 9" id="KW-0963">Cytoplasm</keyword>
<dbReference type="InterPro" id="IPR018225">
    <property type="entry name" value="Transaldolase_AS"/>
</dbReference>
<feature type="compositionally biased region" description="Low complexity" evidence="10">
    <location>
        <begin position="284"/>
        <end position="306"/>
    </location>
</feature>
<dbReference type="PROSITE" id="PS00958">
    <property type="entry name" value="TRANSALDOLASE_2"/>
    <property type="match status" value="1"/>
</dbReference>
<dbReference type="SUPFAM" id="SSF51569">
    <property type="entry name" value="Aldolase"/>
    <property type="match status" value="1"/>
</dbReference>
<dbReference type="InterPro" id="IPR013785">
    <property type="entry name" value="Aldolase_TIM"/>
</dbReference>
<dbReference type="EMBL" id="LZFO01000025">
    <property type="protein sequence ID" value="OFI05518.1"/>
    <property type="molecule type" value="Genomic_DNA"/>
</dbReference>
<protein>
    <recommendedName>
        <fullName evidence="9">Probable transaldolase</fullName>
        <ecNumber evidence="9">2.2.1.2</ecNumber>
    </recommendedName>
</protein>
<dbReference type="GO" id="GO:0004801">
    <property type="term" value="F:transaldolase activity"/>
    <property type="evidence" value="ECO:0007669"/>
    <property type="project" value="UniProtKB-UniRule"/>
</dbReference>
<comment type="caution">
    <text evidence="11">The sequence shown here is derived from an EMBL/GenBank/DDBJ whole genome shotgun (WGS) entry which is preliminary data.</text>
</comment>
<evidence type="ECO:0000256" key="2">
    <source>
        <dbReference type="ARBA" id="ARBA00004857"/>
    </source>
</evidence>
<dbReference type="GO" id="GO:0005737">
    <property type="term" value="C:cytoplasm"/>
    <property type="evidence" value="ECO:0007669"/>
    <property type="project" value="UniProtKB-SubCell"/>
</dbReference>
<evidence type="ECO:0000256" key="8">
    <source>
        <dbReference type="ARBA" id="ARBA00048810"/>
    </source>
</evidence>
<dbReference type="InterPro" id="IPR022999">
    <property type="entry name" value="Transaldolase_3B"/>
</dbReference>
<evidence type="ECO:0000256" key="6">
    <source>
        <dbReference type="ARBA" id="ARBA00023126"/>
    </source>
</evidence>
<feature type="compositionally biased region" description="Polar residues" evidence="10">
    <location>
        <begin position="265"/>
        <end position="283"/>
    </location>
</feature>
<dbReference type="UniPathway" id="UPA00115">
    <property type="reaction ID" value="UER00414"/>
</dbReference>
<dbReference type="HAMAP" id="MF_00494">
    <property type="entry name" value="Transaldolase_3b"/>
    <property type="match status" value="1"/>
</dbReference>
<keyword evidence="6 9" id="KW-0570">Pentose shunt</keyword>
<name>A0A1E8EXK3_9CLOT</name>
<gene>
    <name evidence="9 11" type="primary">tal</name>
    <name evidence="11" type="ORF">CLOACE_16760</name>
</gene>
<dbReference type="EC" id="2.2.1.2" evidence="9"/>
<dbReference type="Pfam" id="PF00923">
    <property type="entry name" value="TAL_FSA"/>
    <property type="match status" value="1"/>
</dbReference>
<comment type="function">
    <text evidence="9">Transaldolase is important for the balance of metabolites in the pentose-phosphate pathway.</text>
</comment>
<dbReference type="GO" id="GO:0006098">
    <property type="term" value="P:pentose-phosphate shunt"/>
    <property type="evidence" value="ECO:0007669"/>
    <property type="project" value="UniProtKB-UniRule"/>
</dbReference>
<feature type="active site" description="Schiff-base intermediate with substrate" evidence="9">
    <location>
        <position position="83"/>
    </location>
</feature>
<dbReference type="GO" id="GO:0005975">
    <property type="term" value="P:carbohydrate metabolic process"/>
    <property type="evidence" value="ECO:0007669"/>
    <property type="project" value="InterPro"/>
</dbReference>
<keyword evidence="12" id="KW-1185">Reference proteome</keyword>
<dbReference type="PANTHER" id="PTHR10683:SF36">
    <property type="entry name" value="TRANSALDOLASE"/>
    <property type="match status" value="1"/>
</dbReference>
<evidence type="ECO:0000256" key="10">
    <source>
        <dbReference type="SAM" id="MobiDB-lite"/>
    </source>
</evidence>
<dbReference type="InterPro" id="IPR004731">
    <property type="entry name" value="Transaldolase_3B/F6P_aldolase"/>
</dbReference>
<reference evidence="11 12" key="1">
    <citation type="submission" date="2016-06" db="EMBL/GenBank/DDBJ databases">
        <title>Genome sequence of Clostridium acetireducens DSM 10703.</title>
        <authorList>
            <person name="Poehlein A."/>
            <person name="Fluechter S."/>
            <person name="Duerre P."/>
            <person name="Daniel R."/>
        </authorList>
    </citation>
    <scope>NUCLEOTIDE SEQUENCE [LARGE SCALE GENOMIC DNA]</scope>
    <source>
        <strain evidence="11 12">DSM 10703</strain>
    </source>
</reference>
<evidence type="ECO:0000256" key="4">
    <source>
        <dbReference type="ARBA" id="ARBA00022490"/>
    </source>
</evidence>
<comment type="pathway">
    <text evidence="2 9">Carbohydrate degradation; pentose phosphate pathway; D-glyceraldehyde 3-phosphate and beta-D-fructose 6-phosphate from D-ribose 5-phosphate and D-xylulose 5-phosphate (non-oxidative stage): step 2/3.</text>
</comment>
<dbReference type="Gene3D" id="3.20.20.70">
    <property type="entry name" value="Aldolase class I"/>
    <property type="match status" value="1"/>
</dbReference>
<evidence type="ECO:0000256" key="3">
    <source>
        <dbReference type="ARBA" id="ARBA00005740"/>
    </source>
</evidence>
<dbReference type="FunFam" id="3.20.20.70:FF:000018">
    <property type="entry name" value="Probable transaldolase"/>
    <property type="match status" value="1"/>
</dbReference>
<comment type="subcellular location">
    <subcellularLocation>
        <location evidence="1 9">Cytoplasm</location>
    </subcellularLocation>
</comment>
<dbReference type="PATRIC" id="fig|1121290.3.peg.1666"/>
<dbReference type="OrthoDB" id="9807051at2"/>
<organism evidence="11 12">
    <name type="scientific">Clostridium acetireducens DSM 10703</name>
    <dbReference type="NCBI Taxonomy" id="1121290"/>
    <lineage>
        <taxon>Bacteria</taxon>
        <taxon>Bacillati</taxon>
        <taxon>Bacillota</taxon>
        <taxon>Clostridia</taxon>
        <taxon>Eubacteriales</taxon>
        <taxon>Clostridiaceae</taxon>
        <taxon>Clostridium</taxon>
    </lineage>
</organism>
<dbReference type="InterPro" id="IPR033919">
    <property type="entry name" value="TSA/FSA_arc/bac"/>
</dbReference>
<accession>A0A1E8EXK3</accession>
<keyword evidence="7 9" id="KW-0704">Schiff base</keyword>